<proteinExistence type="predicted"/>
<keyword evidence="2" id="KW-1185">Reference proteome</keyword>
<name>A0A918ARZ8_9PSEU</name>
<evidence type="ECO:0000313" key="1">
    <source>
        <dbReference type="EMBL" id="GGP75626.1"/>
    </source>
</evidence>
<gene>
    <name evidence="1" type="ORF">GCM10010185_56730</name>
</gene>
<protein>
    <submittedName>
        <fullName evidence="1">Uncharacterized protein</fullName>
    </submittedName>
</protein>
<dbReference type="EMBL" id="BMRG01000015">
    <property type="protein sequence ID" value="GGP75626.1"/>
    <property type="molecule type" value="Genomic_DNA"/>
</dbReference>
<dbReference type="AlphaFoldDB" id="A0A918ARZ8"/>
<accession>A0A918ARZ8</accession>
<evidence type="ECO:0000313" key="2">
    <source>
        <dbReference type="Proteomes" id="UP000639606"/>
    </source>
</evidence>
<dbReference type="RefSeq" id="WP_189226369.1">
    <property type="nucleotide sequence ID" value="NZ_BMRG01000015.1"/>
</dbReference>
<reference evidence="1" key="1">
    <citation type="journal article" date="2014" name="Int. J. Syst. Evol. Microbiol.">
        <title>Complete genome sequence of Corynebacterium casei LMG S-19264T (=DSM 44701T), isolated from a smear-ripened cheese.</title>
        <authorList>
            <consortium name="US DOE Joint Genome Institute (JGI-PGF)"/>
            <person name="Walter F."/>
            <person name="Albersmeier A."/>
            <person name="Kalinowski J."/>
            <person name="Ruckert C."/>
        </authorList>
    </citation>
    <scope>NUCLEOTIDE SEQUENCE</scope>
    <source>
        <strain evidence="1">JCM 3313</strain>
    </source>
</reference>
<comment type="caution">
    <text evidence="1">The sequence shown here is derived from an EMBL/GenBank/DDBJ whole genome shotgun (WGS) entry which is preliminary data.</text>
</comment>
<dbReference type="Proteomes" id="UP000639606">
    <property type="component" value="Unassembled WGS sequence"/>
</dbReference>
<reference evidence="1" key="2">
    <citation type="submission" date="2020-09" db="EMBL/GenBank/DDBJ databases">
        <authorList>
            <person name="Sun Q."/>
            <person name="Ohkuma M."/>
        </authorList>
    </citation>
    <scope>NUCLEOTIDE SEQUENCE</scope>
    <source>
        <strain evidence="1">JCM 3313</strain>
    </source>
</reference>
<organism evidence="1 2">
    <name type="scientific">Saccharothrix coeruleofusca</name>
    <dbReference type="NCBI Taxonomy" id="33919"/>
    <lineage>
        <taxon>Bacteria</taxon>
        <taxon>Bacillati</taxon>
        <taxon>Actinomycetota</taxon>
        <taxon>Actinomycetes</taxon>
        <taxon>Pseudonocardiales</taxon>
        <taxon>Pseudonocardiaceae</taxon>
        <taxon>Saccharothrix</taxon>
    </lineage>
</organism>
<sequence length="170" mass="19061">MTTTTPTRLPLPLPLLIDQLAAHPDLTRTTACVVRTDPATAYRTVRERPAPRSRLWERPGWSVLGERPGAELVFGSILPSRSPARPRELEARDFVDFALPGHLKVACSLSVLPYGQCRALVTCEFRVTATDPRSWQRLRHGRGLISPLLGLLQRAILRSVRRDSARSRPR</sequence>